<protein>
    <submittedName>
        <fullName evidence="1">Uncharacterized protein</fullName>
    </submittedName>
</protein>
<comment type="caution">
    <text evidence="1">The sequence shown here is derived from an EMBL/GenBank/DDBJ whole genome shotgun (WGS) entry which is preliminary data.</text>
</comment>
<gene>
    <name evidence="1" type="ORF">Tci_873644</name>
</gene>
<dbReference type="EMBL" id="BKCJ011192910">
    <property type="protein sequence ID" value="GFD01675.1"/>
    <property type="molecule type" value="Genomic_DNA"/>
</dbReference>
<organism evidence="1">
    <name type="scientific">Tanacetum cinerariifolium</name>
    <name type="common">Dalmatian daisy</name>
    <name type="synonym">Chrysanthemum cinerariifolium</name>
    <dbReference type="NCBI Taxonomy" id="118510"/>
    <lineage>
        <taxon>Eukaryota</taxon>
        <taxon>Viridiplantae</taxon>
        <taxon>Streptophyta</taxon>
        <taxon>Embryophyta</taxon>
        <taxon>Tracheophyta</taxon>
        <taxon>Spermatophyta</taxon>
        <taxon>Magnoliopsida</taxon>
        <taxon>eudicotyledons</taxon>
        <taxon>Gunneridae</taxon>
        <taxon>Pentapetalae</taxon>
        <taxon>asterids</taxon>
        <taxon>campanulids</taxon>
        <taxon>Asterales</taxon>
        <taxon>Asteraceae</taxon>
        <taxon>Asteroideae</taxon>
        <taxon>Anthemideae</taxon>
        <taxon>Anthemidinae</taxon>
        <taxon>Tanacetum</taxon>
    </lineage>
</organism>
<feature type="non-terminal residue" evidence="1">
    <location>
        <position position="1"/>
    </location>
</feature>
<reference evidence="1" key="1">
    <citation type="journal article" date="2019" name="Sci. Rep.">
        <title>Draft genome of Tanacetum cinerariifolium, the natural source of mosquito coil.</title>
        <authorList>
            <person name="Yamashiro T."/>
            <person name="Shiraishi A."/>
            <person name="Satake H."/>
            <person name="Nakayama K."/>
        </authorList>
    </citation>
    <scope>NUCLEOTIDE SEQUENCE</scope>
</reference>
<proteinExistence type="predicted"/>
<sequence>QEQACGVAIGIAGDLPSWRLRRIPGVANGTQGSTIEQSPVIEMQQEYRRIGRDRVDFVEGRQPLLNELMFGEAADHANPLWRWCDGHLTLEHVHGVSQRTHTVPAQFQELAVFDGDSTGDRVSAIKRSELAVSENDVGNGISQFWTLLFLVTSRKGCPLVREPRPARRLP</sequence>
<accession>A0A699SUA8</accession>
<name>A0A699SUA8_TANCI</name>
<dbReference type="AlphaFoldDB" id="A0A699SUA8"/>
<evidence type="ECO:0000313" key="1">
    <source>
        <dbReference type="EMBL" id="GFD01675.1"/>
    </source>
</evidence>